<feature type="compositionally biased region" description="Basic and acidic residues" evidence="1">
    <location>
        <begin position="1755"/>
        <end position="1770"/>
    </location>
</feature>
<feature type="compositionally biased region" description="Acidic residues" evidence="1">
    <location>
        <begin position="2770"/>
        <end position="2780"/>
    </location>
</feature>
<keyword evidence="3" id="KW-1185">Reference proteome</keyword>
<feature type="region of interest" description="Disordered" evidence="1">
    <location>
        <begin position="2174"/>
        <end position="2195"/>
    </location>
</feature>
<dbReference type="CDD" id="cd12432">
    <property type="entry name" value="RRM_ACINU"/>
    <property type="match status" value="1"/>
</dbReference>
<dbReference type="SUPFAM" id="SSF54928">
    <property type="entry name" value="RNA-binding domain, RBD"/>
    <property type="match status" value="1"/>
</dbReference>
<feature type="region of interest" description="Disordered" evidence="1">
    <location>
        <begin position="494"/>
        <end position="560"/>
    </location>
</feature>
<feature type="compositionally biased region" description="Basic and acidic residues" evidence="1">
    <location>
        <begin position="3249"/>
        <end position="3277"/>
    </location>
</feature>
<feature type="compositionally biased region" description="Low complexity" evidence="1">
    <location>
        <begin position="2087"/>
        <end position="2100"/>
    </location>
</feature>
<feature type="compositionally biased region" description="Basic and acidic residues" evidence="1">
    <location>
        <begin position="501"/>
        <end position="560"/>
    </location>
</feature>
<dbReference type="GO" id="GO:0008380">
    <property type="term" value="P:RNA splicing"/>
    <property type="evidence" value="ECO:0007669"/>
    <property type="project" value="TreeGrafter"/>
</dbReference>
<dbReference type="GO" id="GO:0061574">
    <property type="term" value="C:ASAP complex"/>
    <property type="evidence" value="ECO:0007669"/>
    <property type="project" value="TreeGrafter"/>
</dbReference>
<gene>
    <name evidence="4" type="primary">LOC108664521</name>
</gene>
<feature type="compositionally biased region" description="Basic and acidic residues" evidence="1">
    <location>
        <begin position="1305"/>
        <end position="1315"/>
    </location>
</feature>
<feature type="region of interest" description="Disordered" evidence="1">
    <location>
        <begin position="3092"/>
        <end position="3208"/>
    </location>
</feature>
<feature type="compositionally biased region" description="Basic and acidic residues" evidence="1">
    <location>
        <begin position="386"/>
        <end position="397"/>
    </location>
</feature>
<feature type="region of interest" description="Disordered" evidence="1">
    <location>
        <begin position="2234"/>
        <end position="2868"/>
    </location>
</feature>
<feature type="compositionally biased region" description="Low complexity" evidence="1">
    <location>
        <begin position="933"/>
        <end position="944"/>
    </location>
</feature>
<name>A0A8B7MYJ1_HYAAZ</name>
<dbReference type="InterPro" id="IPR036361">
    <property type="entry name" value="SAP_dom_sf"/>
</dbReference>
<dbReference type="PANTHER" id="PTHR46589">
    <property type="entry name" value="APOPTOTIC CHROMATIN CONDENSATION INDUCER IN THE NUCLEUS"/>
    <property type="match status" value="1"/>
</dbReference>
<dbReference type="SMART" id="SM00513">
    <property type="entry name" value="SAP"/>
    <property type="match status" value="1"/>
</dbReference>
<feature type="compositionally biased region" description="Polar residues" evidence="1">
    <location>
        <begin position="2816"/>
        <end position="2827"/>
    </location>
</feature>
<feature type="compositionally biased region" description="Polar residues" evidence="1">
    <location>
        <begin position="2351"/>
        <end position="2362"/>
    </location>
</feature>
<feature type="compositionally biased region" description="Polar residues" evidence="1">
    <location>
        <begin position="160"/>
        <end position="180"/>
    </location>
</feature>
<evidence type="ECO:0000256" key="1">
    <source>
        <dbReference type="SAM" id="MobiDB-lite"/>
    </source>
</evidence>
<feature type="compositionally biased region" description="Basic and acidic residues" evidence="1">
    <location>
        <begin position="3153"/>
        <end position="3189"/>
    </location>
</feature>
<accession>A0A8B7MYJ1</accession>
<feature type="region of interest" description="Disordered" evidence="1">
    <location>
        <begin position="916"/>
        <end position="971"/>
    </location>
</feature>
<feature type="compositionally biased region" description="Low complexity" evidence="1">
    <location>
        <begin position="1795"/>
        <end position="1808"/>
    </location>
</feature>
<feature type="region of interest" description="Disordered" evidence="1">
    <location>
        <begin position="1305"/>
        <end position="1373"/>
    </location>
</feature>
<dbReference type="OMA" id="HQTPSMK"/>
<feature type="domain" description="SAP" evidence="2">
    <location>
        <begin position="16"/>
        <end position="50"/>
    </location>
</feature>
<feature type="compositionally biased region" description="Low complexity" evidence="1">
    <location>
        <begin position="2717"/>
        <end position="2726"/>
    </location>
</feature>
<feature type="region of interest" description="Disordered" evidence="1">
    <location>
        <begin position="583"/>
        <end position="648"/>
    </location>
</feature>
<feature type="compositionally biased region" description="Basic and acidic residues" evidence="1">
    <location>
        <begin position="2741"/>
        <end position="2769"/>
    </location>
</feature>
<feature type="region of interest" description="Disordered" evidence="1">
    <location>
        <begin position="197"/>
        <end position="318"/>
    </location>
</feature>
<dbReference type="InterPro" id="IPR003034">
    <property type="entry name" value="SAP_dom"/>
</dbReference>
<feature type="compositionally biased region" description="Basic residues" evidence="1">
    <location>
        <begin position="139"/>
        <end position="151"/>
    </location>
</feature>
<feature type="compositionally biased region" description="Low complexity" evidence="1">
    <location>
        <begin position="209"/>
        <end position="225"/>
    </location>
</feature>
<dbReference type="GeneID" id="108664521"/>
<feature type="region of interest" description="Disordered" evidence="1">
    <location>
        <begin position="864"/>
        <end position="894"/>
    </location>
</feature>
<feature type="compositionally biased region" description="Basic and acidic residues" evidence="1">
    <location>
        <begin position="2241"/>
        <end position="2287"/>
    </location>
</feature>
<feature type="compositionally biased region" description="Basic and acidic residues" evidence="1">
    <location>
        <begin position="2941"/>
        <end position="2970"/>
    </location>
</feature>
<reference evidence="4" key="1">
    <citation type="submission" date="2025-08" db="UniProtKB">
        <authorList>
            <consortium name="RefSeq"/>
        </authorList>
    </citation>
    <scope>IDENTIFICATION</scope>
    <source>
        <tissue evidence="4">Whole organism</tissue>
    </source>
</reference>
<dbReference type="KEGG" id="hazt:108664521"/>
<dbReference type="Proteomes" id="UP000694843">
    <property type="component" value="Unplaced"/>
</dbReference>
<evidence type="ECO:0000313" key="3">
    <source>
        <dbReference type="Proteomes" id="UP000694843"/>
    </source>
</evidence>
<dbReference type="GO" id="GO:0003723">
    <property type="term" value="F:RNA binding"/>
    <property type="evidence" value="ECO:0007669"/>
    <property type="project" value="TreeGrafter"/>
</dbReference>
<feature type="compositionally biased region" description="Basic and acidic residues" evidence="1">
    <location>
        <begin position="3119"/>
        <end position="3140"/>
    </location>
</feature>
<feature type="compositionally biased region" description="Basic residues" evidence="1">
    <location>
        <begin position="3284"/>
        <end position="3313"/>
    </location>
</feature>
<evidence type="ECO:0000313" key="4">
    <source>
        <dbReference type="RefSeq" id="XP_018006606.1"/>
    </source>
</evidence>
<dbReference type="InterPro" id="IPR034257">
    <property type="entry name" value="Acinus_RRM"/>
</dbReference>
<feature type="compositionally biased region" description="Basic and acidic residues" evidence="1">
    <location>
        <begin position="2382"/>
        <end position="2396"/>
    </location>
</feature>
<feature type="region of interest" description="Disordered" evidence="1">
    <location>
        <begin position="2880"/>
        <end position="2984"/>
    </location>
</feature>
<feature type="compositionally biased region" description="Polar residues" evidence="1">
    <location>
        <begin position="350"/>
        <end position="363"/>
    </location>
</feature>
<feature type="compositionally biased region" description="Polar residues" evidence="1">
    <location>
        <begin position="1360"/>
        <end position="1373"/>
    </location>
</feature>
<feature type="compositionally biased region" description="Basic and acidic residues" evidence="1">
    <location>
        <begin position="2897"/>
        <end position="2917"/>
    </location>
</feature>
<feature type="region of interest" description="Disordered" evidence="1">
    <location>
        <begin position="423"/>
        <end position="470"/>
    </location>
</feature>
<dbReference type="InterPro" id="IPR012677">
    <property type="entry name" value="Nucleotide-bd_a/b_plait_sf"/>
</dbReference>
<feature type="region of interest" description="Disordered" evidence="1">
    <location>
        <begin position="1617"/>
        <end position="1636"/>
    </location>
</feature>
<feature type="region of interest" description="Disordered" evidence="1">
    <location>
        <begin position="102"/>
        <end position="181"/>
    </location>
</feature>
<dbReference type="InterPro" id="IPR032552">
    <property type="entry name" value="RSB_motif"/>
</dbReference>
<organism evidence="3 4">
    <name type="scientific">Hyalella azteca</name>
    <name type="common">Amphipod</name>
    <dbReference type="NCBI Taxonomy" id="294128"/>
    <lineage>
        <taxon>Eukaryota</taxon>
        <taxon>Metazoa</taxon>
        <taxon>Ecdysozoa</taxon>
        <taxon>Arthropoda</taxon>
        <taxon>Crustacea</taxon>
        <taxon>Multicrustacea</taxon>
        <taxon>Malacostraca</taxon>
        <taxon>Eumalacostraca</taxon>
        <taxon>Peracarida</taxon>
        <taxon>Amphipoda</taxon>
        <taxon>Senticaudata</taxon>
        <taxon>Talitrida</taxon>
        <taxon>Talitroidea</taxon>
        <taxon>Hyalellidae</taxon>
        <taxon>Hyalella</taxon>
    </lineage>
</organism>
<dbReference type="PROSITE" id="PS50800">
    <property type="entry name" value="SAP"/>
    <property type="match status" value="1"/>
</dbReference>
<dbReference type="OrthoDB" id="5348404at2759"/>
<feature type="compositionally biased region" description="Low complexity" evidence="1">
    <location>
        <begin position="2452"/>
        <end position="2461"/>
    </location>
</feature>
<evidence type="ECO:0000259" key="2">
    <source>
        <dbReference type="PROSITE" id="PS50800"/>
    </source>
</evidence>
<dbReference type="Gene3D" id="3.30.70.330">
    <property type="match status" value="1"/>
</dbReference>
<feature type="compositionally biased region" description="Low complexity" evidence="1">
    <location>
        <begin position="233"/>
        <end position="247"/>
    </location>
</feature>
<protein>
    <submittedName>
        <fullName evidence="4">Mucin-5AC</fullName>
    </submittedName>
</protein>
<feature type="region of interest" description="Disordered" evidence="1">
    <location>
        <begin position="2081"/>
        <end position="2102"/>
    </location>
</feature>
<feature type="compositionally biased region" description="Basic and acidic residues" evidence="1">
    <location>
        <begin position="2795"/>
        <end position="2805"/>
    </location>
</feature>
<feature type="compositionally biased region" description="Basic and acidic residues" evidence="1">
    <location>
        <begin position="2410"/>
        <end position="2434"/>
    </location>
</feature>
<feature type="region of interest" description="Disordered" evidence="1">
    <location>
        <begin position="3247"/>
        <end position="3313"/>
    </location>
</feature>
<dbReference type="InterPro" id="IPR035979">
    <property type="entry name" value="RBD_domain_sf"/>
</dbReference>
<feature type="compositionally biased region" description="Polar residues" evidence="1">
    <location>
        <begin position="1771"/>
        <end position="1794"/>
    </location>
</feature>
<dbReference type="InterPro" id="IPR052793">
    <property type="entry name" value="EJC-associated_protein"/>
</dbReference>
<feature type="region of interest" description="Disordered" evidence="1">
    <location>
        <begin position="350"/>
        <end position="407"/>
    </location>
</feature>
<feature type="region of interest" description="Disordered" evidence="1">
    <location>
        <begin position="1732"/>
        <end position="1808"/>
    </location>
</feature>
<dbReference type="Pfam" id="PF02037">
    <property type="entry name" value="SAP"/>
    <property type="match status" value="1"/>
</dbReference>
<dbReference type="SUPFAM" id="SSF68906">
    <property type="entry name" value="SAP domain"/>
    <property type="match status" value="1"/>
</dbReference>
<sequence length="3313" mass="359134">METSSYNYAVAGGKLITDLKVVELKAELEARGLNKYGNKRELLERLRAYLAAEGNQTTTPPSNSRSLEVPNPWLHQEANLENDFIREYLKSQQALFRQQIGGAPADLTPSSGPTAERLAAAPESPVSPALPLNPLLTHFGKKRGRKKKKKDKLSSKEQDVFSTKYSDSASPSPSLEQHQAQLRLKLKASACEAVEASSSSTWCGDDVAQRPSRSSARTSRALSRVSLEDEDSTPPLTASTSPSESPSHLMVRINRGVDQDDALQSPPSKHKKKHKKHSRSSDKMKDPDAKVPSLKIKFNESASGNTFLDGGADAKSRPSIKNLVLGNDDGSRTELSASEVSPFFVSACSASPQNSEVSSSIQDLGSGGEHLSPGTITSPRALELGDDSKLGSEKLSELETGQSQWRKSKRLIADLSEKATRRISSRGLNVAPVPVCRQEQQSPDTSERSSGSSISADDHSSAVQSFKLSGNKDVVPKRFDGLRVQLHRDSIPASCEGTVILEKKPGPSQDGRSEQRLNARGQDLRNAREEQDKRELELKQKRELASKENHERFSKEKLELELRKEQEKAAQEKLLCEKREQDLVEKRQREARESREIESKIKSEEEERRKNELRLKQEREMQAKRELEEKERQDKALREQREKKRKEELEKQLAEDARICQKTSPVESLSVVKSIKKPRISRAKKPAMTIAAESVSEQKLPQPPVLWQSPSPQVIEGNLKLQKEVRVPTSVDLIVSQVTCGLTEESAPLSLQTQLLQPLSTAVCEPTPHSPAIQRNPSRPVLPVITSPDHSSLVSLTPVPESSLHETPLLKIRTNLMASDLPCSLASEAAAAESHPVPSVTLPAEIKKSSNPCVPEEDLASFLTPSPVVSPRRSQECHRKSFGSPTAATSEDPRLATEVQDATDYLVKELQELDSSYGRRRRSLEEAPSPECTSTSVYTTSLTSPLQSPRLLSPERFMSPPPPAAPKLPIDVSSGTVNVTSTEASLSDATLVPQLPSVNLASNAIVASVPAVSSEKVSVKDKTANPSGRSTTPCLSLRPISSLLAPSSVLTPVELTVPVSGVTTSTATPFSQDKSYQKTADLPSHFIAVTATTTVSPQLVPAQISCSPSLPPAPSVARTVAAVESTSVVESKNLSSSASEDYKKTFKDTSFKFLNLENVPIAESMDTLKKSVEDSTATVGSRKNIVPLQADITSLGTNSTKIHPVLESRDEKPTVLSSNKKMNITLPSDDVNVTPFASVGNKSNDDKKAANLTLALHSKVEVAASCPTVSETLLPASVPATSEASVPEITVSAPINLSEDMISRKPADASRDHKNITASEPPSVSIIPSKKRSKSDVEPQSDDAINPTAFGKPTVITAMPSDTKTSDNSMQPTLSQPITAKSLVALTETKVIKEASRSEIYRIKLPENQDSKLSSGESADSKAKKSCVENVVQIARPISLSTKEEKQSSILDPPTVVAKQTSCKDESTQEKVVVSGLQVKNLHIQSTVPGASASSSVVQKMVTAFSVANLLQKSDRLPYTLGSSTQIAAVPAKSSISTIVSTSSASASSSRTWSSTSIVPEAKVVSGAKTHSDSKVSSAVLQSSACIEPISSSLAEKQSIASASPASSFSTSSTVTSVAAPVQSTPDETNSTQELPMPVCSKTMTEYNSSNSSQLSSTARFTAASLTTEIRDTEPDKKLINSQISVTKPITVPHTGTILPVASQLSDINAPQTQLKASSPTRVSLDEKTLHRASELDSDAPSDTKPSKSIPSCARPDDVTHTLLKPDEATSSHTQPLKTTPNVVQAKPATSQLVSPAASTTKTSPPATSATIKLKDVASIFTSGTISCEKIKEATAVVTQPKYSPLAKCDLTQESSEQSTLAVPRRVPDALLSLKLDNKEPATSQRSFISTPCTQSAPDMKNNFPSALSTSIAQPAGDKIRTEQTPTPMTSAKLSCIVTSPTSSSATCSATSSSPTAVQPFSVSDIPLPASVPSNIFAPVAVSSIPLPAISSIPLPTPPVKPALPTHPKMTSLEALKTAFSGALSGKTSCFISKKDEAAPALSNITPTKEPTTLKALVSTVSLSSLSLPESRDSVNNLVSTTKIDKSPSSASSSSPVSSSGDLKRARVPYSMVISKPASKLVFSSVTQSQKPVSSVQSRASSTTTIVASPACSPAACPRKSRWDIKGVKESLVPDVGSSTSKSMSTDDAHSVESLGSNQGFLGIKAAETERTDSRSTDMTRYVPALATVDSKTTSNYTKEFTSKEKPSVLCDEEKASEDEQRTEPQMKACSDENKIKSTHAIEEGTAEKASLSDTKPSSSITNAQSSSPPSSSIVSDGRDVPSSDEESALLENFINMGRTSRRRSSATSSNADSENVTTTTRRSSRHNKAALSQVSPSSEHSPSKKCEEVEPKVESLDACETVAPPADVEPVKNGDREVLDEKAPEAKVEKTSEANDADGEVSGTSEAPKPGRGSRAGSRSRSAEPGTPVRRSRRLSRGGSVEPSDDECHANNAVATAGELGTIPEQGESPEKKMSVASEPLAVRASPLTQNTEVEENTEIVEDQKPGETDLVPEQGDCSAKDGKEEDQITTVEESAVASDVEQHDDGVVDAVKLTLETSETLDKFDDSDEDEMALAAPAAAKKSPEKKRHSSRSPRKRRRSSSSSSSGSERHGSPRHQRRRESSKASRNNDSSPRKSSAGDNRSSSTAKSSHTEVDGSKRSLSPVKNGNVPRKSTSDSQSQSPGSAKKKHSTIVLEGLEVEGKKSRDERRSDGRQNKKDDKEASRRKEEEEEEPVDDFDYSSFKSTRRVSLSKKLRDPDNEKAKSLLTAAPIRSSEPTVELSSQSLKGLLPDVQPIPESELKLEEDKEEEDLEVPEDKRKSLGALSDSELKKRKLLLQKKLQGLEEKERQGKKRSSKDGERKSKASEVDGYEKSDAYSDPEEEEQALRKAAQESMRAKLAKKEELARRLSKDDETLEKKKIRKEREVREGSPPSKKSKDDRAVRMVEGPAVVVRKTPSIAPARNPTSCVVIIKNLTRPFTLRLLQTLLQRTGRIVQPDGFWVNNVKSVCIARFENEDQAEETRAHLHGIQWPSSNPKTLFVDFTTQEELERHLKESGAPVLPQPHEQLRRKTTTTMVREWDRVKLGERSPGEREREKELQKRRREAEEQDNELLKRERAEGRGRARSDEWEDGRHAHDRDRKIAKKESAPPPPPEKPVPKSLDDLFNKTQAKPSIYWLPLNKEQIAEKEALRRKLMAENEKQLAALKLKHEKEREEREKQRQEREKQREAEKKERAAAAAAAAKKKKKSRSRSRSRKRSPKRSSRSRRRSRS</sequence>
<dbReference type="GO" id="GO:0071011">
    <property type="term" value="C:precatalytic spliceosome"/>
    <property type="evidence" value="ECO:0007669"/>
    <property type="project" value="TreeGrafter"/>
</dbReference>
<feature type="compositionally biased region" description="Basic and acidic residues" evidence="1">
    <location>
        <begin position="279"/>
        <end position="289"/>
    </location>
</feature>
<feature type="compositionally biased region" description="Low complexity" evidence="1">
    <location>
        <begin position="2297"/>
        <end position="2316"/>
    </location>
</feature>
<proteinExistence type="predicted"/>
<feature type="compositionally biased region" description="Basic residues" evidence="1">
    <location>
        <begin position="2626"/>
        <end position="2642"/>
    </location>
</feature>
<dbReference type="PANTHER" id="PTHR46589:SF1">
    <property type="entry name" value="APOPTOTIC CHROMATIN CONDENSATION INDUCER IN THE NUCLEUS"/>
    <property type="match status" value="1"/>
</dbReference>
<feature type="compositionally biased region" description="Basic residues" evidence="1">
    <location>
        <begin position="268"/>
        <end position="278"/>
    </location>
</feature>
<dbReference type="Pfam" id="PF16294">
    <property type="entry name" value="RSB_motif"/>
    <property type="match status" value="1"/>
</dbReference>
<feature type="compositionally biased region" description="Polar residues" evidence="1">
    <location>
        <begin position="2667"/>
        <end position="2691"/>
    </location>
</feature>
<dbReference type="RefSeq" id="XP_018006606.1">
    <property type="nucleotide sequence ID" value="XM_018151117.2"/>
</dbReference>
<feature type="compositionally biased region" description="Basic and acidic residues" evidence="1">
    <location>
        <begin position="3198"/>
        <end position="3207"/>
    </location>
</feature>